<dbReference type="Pfam" id="PF16398">
    <property type="entry name" value="DUF5007"/>
    <property type="match status" value="1"/>
</dbReference>
<proteinExistence type="predicted"/>
<dbReference type="RefSeq" id="WP_114789262.1">
    <property type="nucleotide sequence ID" value="NZ_CP139960.1"/>
</dbReference>
<keyword evidence="2" id="KW-1185">Reference proteome</keyword>
<protein>
    <submittedName>
        <fullName evidence="1">DUF5007 domain-containing protein</fullName>
    </submittedName>
</protein>
<dbReference type="EMBL" id="CP139960">
    <property type="protein sequence ID" value="WQD39859.1"/>
    <property type="molecule type" value="Genomic_DNA"/>
</dbReference>
<reference evidence="1 2" key="1">
    <citation type="submission" date="2023-12" db="EMBL/GenBank/DDBJ databases">
        <title>Genome sequencing and assembly of bacterial species from a model synthetic community.</title>
        <authorList>
            <person name="Hogle S.L."/>
        </authorList>
    </citation>
    <scope>NUCLEOTIDE SEQUENCE [LARGE SCALE GENOMIC DNA]</scope>
    <source>
        <strain evidence="1 2">HAMBI_3031</strain>
    </source>
</reference>
<accession>A0ABZ0WB57</accession>
<evidence type="ECO:0000313" key="1">
    <source>
        <dbReference type="EMBL" id="WQD39859.1"/>
    </source>
</evidence>
<sequence length="344" mass="39049">MMKSSKNILRPQIVVLLILIGLGWGCDKYFPEERENIGEDSQYTQELFEPVLGRNNSYSAFFKGTTTYPATFQIRNIRRRNGEPAPELQSVLPVTVWKNAYTGKETSLEELKAKQEVQNRPVLEVAQYSGDIIVWNTARSNFIRALPDSGYLFDIEVSSSGGRRFFRDLKLMPYRERPTEPSNRDAANGHELSPGVFAASLLNVKGDSTNRYMSSGDLMISMKRMEGSNDSKITFRFLDKNGQLINPDKFSKTNWNNLVHGFNPVITSTGVTYDVLYPIPLVKIKTEYTTTDGDRAVVTFSYERIGFGGVIETAIIRFPFAIYESGNWEVLFQFVTDNPKFSNE</sequence>
<name>A0ABZ0WB57_9BACT</name>
<gene>
    <name evidence="1" type="ORF">U0035_06815</name>
</gene>
<dbReference type="InterPro" id="IPR032173">
    <property type="entry name" value="DUF5007"/>
</dbReference>
<organism evidence="1 2">
    <name type="scientific">Niabella yanshanensis</name>
    <dbReference type="NCBI Taxonomy" id="577386"/>
    <lineage>
        <taxon>Bacteria</taxon>
        <taxon>Pseudomonadati</taxon>
        <taxon>Bacteroidota</taxon>
        <taxon>Chitinophagia</taxon>
        <taxon>Chitinophagales</taxon>
        <taxon>Chitinophagaceae</taxon>
        <taxon>Niabella</taxon>
    </lineage>
</organism>
<dbReference type="Proteomes" id="UP001325680">
    <property type="component" value="Chromosome"/>
</dbReference>
<evidence type="ECO:0000313" key="2">
    <source>
        <dbReference type="Proteomes" id="UP001325680"/>
    </source>
</evidence>